<dbReference type="InterPro" id="IPR000092">
    <property type="entry name" value="Polyprenyl_synt"/>
</dbReference>
<protein>
    <submittedName>
        <fullName evidence="8">Geranylgeranyl synthase</fullName>
    </submittedName>
</protein>
<evidence type="ECO:0000256" key="5">
    <source>
        <dbReference type="ARBA" id="ARBA00022842"/>
    </source>
</evidence>
<evidence type="ECO:0000256" key="1">
    <source>
        <dbReference type="ARBA" id="ARBA00001946"/>
    </source>
</evidence>
<evidence type="ECO:0000256" key="7">
    <source>
        <dbReference type="RuleBase" id="RU004466"/>
    </source>
</evidence>
<organism evidence="8">
    <name type="scientific">Flavobacterium sp. ATCC 21588</name>
    <dbReference type="NCBI Taxonomy" id="50286"/>
    <lineage>
        <taxon>Bacteria</taxon>
        <taxon>Pseudomonadati</taxon>
        <taxon>Bacteroidota</taxon>
        <taxon>Flavobacteriia</taxon>
        <taxon>Flavobacteriales</taxon>
        <taxon>Flavobacteriaceae</taxon>
        <taxon>Flavobacterium</taxon>
    </lineage>
</organism>
<evidence type="ECO:0000256" key="3">
    <source>
        <dbReference type="ARBA" id="ARBA00022679"/>
    </source>
</evidence>
<dbReference type="Pfam" id="PF00348">
    <property type="entry name" value="polyprenyl_synt"/>
    <property type="match status" value="1"/>
</dbReference>
<evidence type="ECO:0000256" key="6">
    <source>
        <dbReference type="ARBA" id="ARBA00023229"/>
    </source>
</evidence>
<sequence>MTPKQQFPLRDLVEIRLAQISGQFGVVSAPLGAAMSDAALSPGKRFRAVLMLMVAESSGGVCDAMVDAACAVEMVHAASLIFDDMPCMDDARTRRGQPATHVAHGEGRAVLAGIALITEAMRILGEARGATPDQRARLVASMSRAMGPVGLCAGQDLDLHAPKDAAGIEREQDLKTGVLFVAGLEMLSIIKGLDKAETEQLMAFGRQLGRVFQSYDDLLDVIGDKASTGKDTARDTAAPGPKGGLMAVGQMGDVAQHYRASRAQLDELMRTRLFRGGQIADLLARVLPHDIRRSA</sequence>
<dbReference type="PANTHER" id="PTHR43281:SF1">
    <property type="entry name" value="FARNESYL DIPHOSPHATE SYNTHASE"/>
    <property type="match status" value="1"/>
</dbReference>
<dbReference type="GO" id="GO:0008299">
    <property type="term" value="P:isoprenoid biosynthetic process"/>
    <property type="evidence" value="ECO:0007669"/>
    <property type="project" value="UniProtKB-KW"/>
</dbReference>
<gene>
    <name evidence="8" type="primary">crtE</name>
</gene>
<dbReference type="SFLD" id="SFLDS00005">
    <property type="entry name" value="Isoprenoid_Synthase_Type_I"/>
    <property type="match status" value="1"/>
</dbReference>
<keyword evidence="3 7" id="KW-0808">Transferase</keyword>
<dbReference type="InterPro" id="IPR008949">
    <property type="entry name" value="Isoprenoid_synthase_dom_sf"/>
</dbReference>
<evidence type="ECO:0000313" key="8">
    <source>
        <dbReference type="EMBL" id="AAC44848.1"/>
    </source>
</evidence>
<dbReference type="PROSITE" id="PS00723">
    <property type="entry name" value="POLYPRENYL_SYNTHASE_1"/>
    <property type="match status" value="1"/>
</dbReference>
<evidence type="ECO:0000256" key="2">
    <source>
        <dbReference type="ARBA" id="ARBA00006706"/>
    </source>
</evidence>
<dbReference type="PANTHER" id="PTHR43281">
    <property type="entry name" value="FARNESYL DIPHOSPHATE SYNTHASE"/>
    <property type="match status" value="1"/>
</dbReference>
<dbReference type="SUPFAM" id="SSF48576">
    <property type="entry name" value="Terpenoid synthases"/>
    <property type="match status" value="1"/>
</dbReference>
<dbReference type="GO" id="GO:0004659">
    <property type="term" value="F:prenyltransferase activity"/>
    <property type="evidence" value="ECO:0007669"/>
    <property type="project" value="InterPro"/>
</dbReference>
<keyword evidence="6" id="KW-0414">Isoprene biosynthesis</keyword>
<evidence type="ECO:0000256" key="4">
    <source>
        <dbReference type="ARBA" id="ARBA00022723"/>
    </source>
</evidence>
<dbReference type="InterPro" id="IPR033749">
    <property type="entry name" value="Polyprenyl_synt_CS"/>
</dbReference>
<dbReference type="GO" id="GO:0046872">
    <property type="term" value="F:metal ion binding"/>
    <property type="evidence" value="ECO:0007669"/>
    <property type="project" value="UniProtKB-KW"/>
</dbReference>
<keyword evidence="5" id="KW-0460">Magnesium</keyword>
<dbReference type="Gene3D" id="1.10.600.10">
    <property type="entry name" value="Farnesyl Diphosphate Synthase"/>
    <property type="match status" value="1"/>
</dbReference>
<comment type="similarity">
    <text evidence="2 7">Belongs to the FPP/GGPP synthase family.</text>
</comment>
<name>P94788_9FLAO</name>
<comment type="cofactor">
    <cofactor evidence="1">
        <name>Mg(2+)</name>
        <dbReference type="ChEBI" id="CHEBI:18420"/>
    </cofactor>
</comment>
<dbReference type="EMBL" id="U62808">
    <property type="protein sequence ID" value="AAC44848.1"/>
    <property type="molecule type" value="Genomic_DNA"/>
</dbReference>
<dbReference type="AlphaFoldDB" id="P94788"/>
<proteinExistence type="inferred from homology"/>
<keyword evidence="4" id="KW-0479">Metal-binding</keyword>
<accession>P94788</accession>
<reference evidence="8" key="1">
    <citation type="journal article" date="1997" name="Gene">
        <title>Isolation and characterization of the carotenoid biosynthesis genes of Flavobacterium sp. strain R1534.</title>
        <authorList>
            <person name="Pasamontes L."/>
            <person name="Hug D."/>
            <person name="Tessier M."/>
            <person name="Hohmann H.P."/>
            <person name="Schierle J."/>
            <person name="van Loon A.P."/>
        </authorList>
    </citation>
    <scope>NUCLEOTIDE SEQUENCE</scope>
    <source>
        <strain evidence="8">R1534</strain>
    </source>
</reference>